<sequence length="208" mass="23337">MSHDLKEPIPLELIDFDCIPTAFQSVLCINAMGESRCLDIASSSLALYCESGLDGVGLSDLYSSRIKDIGCPYCFVKFHVRVPFQIHSISKIENVVRSWFRGSKSFIPISYNPDMTMVTKREQSHGGASESSLVEYMKAHIKHTHTTLNLPFHEEFIKRLYDDMAIPREVKTFKSGDSLPIPPTSSVDSSHPSRTTIVIMNMNDSMSI</sequence>
<evidence type="ECO:0000313" key="1">
    <source>
        <dbReference type="EMBL" id="AYV86914.1"/>
    </source>
</evidence>
<organism evidence="1">
    <name type="scientific">Sylvanvirus sp</name>
    <dbReference type="NCBI Taxonomy" id="2487774"/>
    <lineage>
        <taxon>Viruses</taxon>
    </lineage>
</organism>
<gene>
    <name evidence="1" type="ORF">Sylvanvirus13_21</name>
</gene>
<protein>
    <submittedName>
        <fullName evidence="1">Uncharacterized protein</fullName>
    </submittedName>
</protein>
<reference evidence="1" key="1">
    <citation type="submission" date="2018-10" db="EMBL/GenBank/DDBJ databases">
        <title>Hidden diversity of soil giant viruses.</title>
        <authorList>
            <person name="Schulz F."/>
            <person name="Alteio L."/>
            <person name="Goudeau D."/>
            <person name="Ryan E.M."/>
            <person name="Malmstrom R.R."/>
            <person name="Blanchard J."/>
            <person name="Woyke T."/>
        </authorList>
    </citation>
    <scope>NUCLEOTIDE SEQUENCE</scope>
    <source>
        <strain evidence="1">SYV1</strain>
    </source>
</reference>
<proteinExistence type="predicted"/>
<dbReference type="EMBL" id="MK072519">
    <property type="protein sequence ID" value="AYV86914.1"/>
    <property type="molecule type" value="Genomic_DNA"/>
</dbReference>
<name>A0A3G5AJK0_9VIRU</name>
<accession>A0A3G5AJK0</accession>